<dbReference type="OrthoDB" id="9768561at2"/>
<dbReference type="AlphaFoldDB" id="A0A5Q2Q8F2"/>
<evidence type="ECO:0000256" key="1">
    <source>
        <dbReference type="SAM" id="SignalP"/>
    </source>
</evidence>
<protein>
    <submittedName>
        <fullName evidence="2">Calcium-binding protein</fullName>
    </submittedName>
</protein>
<gene>
    <name evidence="2" type="ORF">GH975_00220</name>
</gene>
<evidence type="ECO:0000313" key="2">
    <source>
        <dbReference type="EMBL" id="QGG79064.1"/>
    </source>
</evidence>
<dbReference type="EMBL" id="CP045871">
    <property type="protein sequence ID" value="QGG79064.1"/>
    <property type="molecule type" value="Genomic_DNA"/>
</dbReference>
<organism evidence="2 3">
    <name type="scientific">Litorivicinus lipolyticus</name>
    <dbReference type="NCBI Taxonomy" id="418701"/>
    <lineage>
        <taxon>Bacteria</taxon>
        <taxon>Pseudomonadati</taxon>
        <taxon>Pseudomonadota</taxon>
        <taxon>Gammaproteobacteria</taxon>
        <taxon>Oceanospirillales</taxon>
        <taxon>Litorivicinaceae</taxon>
        <taxon>Litorivicinus</taxon>
    </lineage>
</organism>
<name>A0A5Q2Q8F2_9GAMM</name>
<dbReference type="Proteomes" id="UP000388235">
    <property type="component" value="Chromosome"/>
</dbReference>
<keyword evidence="1" id="KW-0732">Signal</keyword>
<accession>A0A5Q2Q8F2</accession>
<reference evidence="2 3" key="1">
    <citation type="submission" date="2019-11" db="EMBL/GenBank/DDBJ databases">
        <authorList>
            <person name="Khan S.A."/>
            <person name="Jeon C.O."/>
            <person name="Chun B.H."/>
        </authorList>
    </citation>
    <scope>NUCLEOTIDE SEQUENCE [LARGE SCALE GENOMIC DNA]</scope>
    <source>
        <strain evidence="2 3">IMCC 1097</strain>
    </source>
</reference>
<sequence length="679" mass="71951">MLHRHTAIALALALVTHNAIAGAHAGLSTIGTTTAVMSEASTADDASERLDGQSGDQDYPYLSAIKALATVGEVDQATGLALTGYPDGQAAWLLDDDTVRVVYQSESYATMSNETYGWPMKNGTRFTGSHIHAIDYDRAGLSTFLTNGNSAAGLVKGSSHLFDTVYNAFGVAVTADGVWGNQALADGTRVNFNAEHALTEGDFFFQSFCGAFYEPAYKYGAGLGFADDLWLTAEEWNIQRMFEGTGVDAHDTMGLASVVVDLATKTAYTVPALGQSGYEKILPINPKHPDYVVLVMAGYNHGIEPTPLRIYVGKKGLDAQGNPVGAGANARDQFLARNGLLYGKLYGMAVANADYAGLGIRNINTDDKMLDDYLTDASAPDRFNAKFFATSYQWQGWDAPVSVRDTEAFKWQAASEQPAGYTFFVGDSKTEHPAVDPNIANQRYVQNMTNKGGMIGVELTDFVAAVADGDLPQALSAKVTRILAAHDGALSLDVADKGIKHGNQGTHATAKDGTAQMVAPDGLQWVRTADADVLIVDEDSGNEFGERKYALVLDADKFELAQPKGYFLAMAGGKQSPRAQAGVAAIPGAFKSATSSEFSGTWNVSALLARKANGTFYTADELKGTGEARINASIGLNDSQFIGVLQHKGESAGQVGAVKADQGGQLLMFGLNLPASALN</sequence>
<dbReference type="KEGG" id="llp:GH975_00220"/>
<keyword evidence="3" id="KW-1185">Reference proteome</keyword>
<feature type="signal peptide" evidence="1">
    <location>
        <begin position="1"/>
        <end position="21"/>
    </location>
</feature>
<evidence type="ECO:0000313" key="3">
    <source>
        <dbReference type="Proteomes" id="UP000388235"/>
    </source>
</evidence>
<dbReference type="RefSeq" id="WP_153712568.1">
    <property type="nucleotide sequence ID" value="NZ_CP045871.1"/>
</dbReference>
<feature type="chain" id="PRO_5024424318" evidence="1">
    <location>
        <begin position="22"/>
        <end position="679"/>
    </location>
</feature>
<proteinExistence type="predicted"/>